<dbReference type="FunCoup" id="F6YHE2">
    <property type="interactions" value="200"/>
</dbReference>
<dbReference type="InterPro" id="IPR014352">
    <property type="entry name" value="FERM/acyl-CoA-bd_prot_sf"/>
</dbReference>
<dbReference type="STRING" id="7719.ENSCINP00000010763"/>
<feature type="repeat" description="ANK" evidence="5">
    <location>
        <begin position="188"/>
        <end position="220"/>
    </location>
</feature>
<evidence type="ECO:0000313" key="8">
    <source>
        <dbReference type="Proteomes" id="UP000008144"/>
    </source>
</evidence>
<dbReference type="HOGENOM" id="CLU_050309_1_0_1"/>
<gene>
    <name evidence="7" type="primary">LOC100180079</name>
</gene>
<dbReference type="PROSITE" id="PS50297">
    <property type="entry name" value="ANK_REP_REGION"/>
    <property type="match status" value="2"/>
</dbReference>
<dbReference type="InterPro" id="IPR035984">
    <property type="entry name" value="Acyl-CoA-binding_sf"/>
</dbReference>
<evidence type="ECO:0000256" key="4">
    <source>
        <dbReference type="ARBA" id="ARBA00023121"/>
    </source>
</evidence>
<feature type="repeat" description="ANK" evidence="5">
    <location>
        <begin position="155"/>
        <end position="187"/>
    </location>
</feature>
<keyword evidence="4" id="KW-0446">Lipid-binding</keyword>
<dbReference type="InterPro" id="IPR000582">
    <property type="entry name" value="Acyl-CoA-binding_protein"/>
</dbReference>
<evidence type="ECO:0000256" key="5">
    <source>
        <dbReference type="PROSITE-ProRule" id="PRU00023"/>
    </source>
</evidence>
<evidence type="ECO:0000256" key="2">
    <source>
        <dbReference type="ARBA" id="ARBA00022737"/>
    </source>
</evidence>
<dbReference type="Proteomes" id="UP000008144">
    <property type="component" value="Chromosome 1"/>
</dbReference>
<dbReference type="InParanoid" id="F6YHE2"/>
<dbReference type="PANTHER" id="PTHR24119">
    <property type="entry name" value="ACYL-COA-BINDING DOMAIN-CONTAINING PROTEIN 6"/>
    <property type="match status" value="1"/>
</dbReference>
<dbReference type="RefSeq" id="XP_002124332.1">
    <property type="nucleotide sequence ID" value="XM_002124296.5"/>
</dbReference>
<accession>F6YHE2</accession>
<dbReference type="OMA" id="ARSKWQA"/>
<evidence type="ECO:0000256" key="1">
    <source>
        <dbReference type="ARBA" id="ARBA00018419"/>
    </source>
</evidence>
<accession>A0A1W2WA18</accession>
<reference evidence="7" key="2">
    <citation type="journal article" date="2008" name="Genome Biol.">
        <title>Improved genome assembly and evidence-based global gene model set for the chordate Ciona intestinalis: new insight into intron and operon populations.</title>
        <authorList>
            <person name="Satou Y."/>
            <person name="Mineta K."/>
            <person name="Ogasawara M."/>
            <person name="Sasakura Y."/>
            <person name="Shoguchi E."/>
            <person name="Ueno K."/>
            <person name="Yamada L."/>
            <person name="Matsumoto J."/>
            <person name="Wasserscheid J."/>
            <person name="Dewar K."/>
            <person name="Wiley G.B."/>
            <person name="Macmil S.L."/>
            <person name="Roe B.A."/>
            <person name="Zeller R.W."/>
            <person name="Hastings K.E."/>
            <person name="Lemaire P."/>
            <person name="Lindquist E."/>
            <person name="Endo T."/>
            <person name="Hotta K."/>
            <person name="Inaba K."/>
        </authorList>
    </citation>
    <scope>NUCLEOTIDE SEQUENCE [LARGE SCALE GENOMIC DNA]</scope>
    <source>
        <strain evidence="7">wild type</strain>
    </source>
</reference>
<protein>
    <recommendedName>
        <fullName evidence="1">Acyl-CoA-binding domain-containing protein 6</fullName>
    </recommendedName>
</protein>
<evidence type="ECO:0000313" key="7">
    <source>
        <dbReference type="Ensembl" id="ENSCINP00000010763.3"/>
    </source>
</evidence>
<dbReference type="EMBL" id="EAAA01000145">
    <property type="status" value="NOT_ANNOTATED_CDS"/>
    <property type="molecule type" value="Genomic_DNA"/>
</dbReference>
<dbReference type="OrthoDB" id="10254927at2759"/>
<reference evidence="8" key="1">
    <citation type="journal article" date="2002" name="Science">
        <title>The draft genome of Ciona intestinalis: insights into chordate and vertebrate origins.</title>
        <authorList>
            <person name="Dehal P."/>
            <person name="Satou Y."/>
            <person name="Campbell R.K."/>
            <person name="Chapman J."/>
            <person name="Degnan B."/>
            <person name="De Tomaso A."/>
            <person name="Davidson B."/>
            <person name="Di Gregorio A."/>
            <person name="Gelpke M."/>
            <person name="Goodstein D.M."/>
            <person name="Harafuji N."/>
            <person name="Hastings K.E."/>
            <person name="Ho I."/>
            <person name="Hotta K."/>
            <person name="Huang W."/>
            <person name="Kawashima T."/>
            <person name="Lemaire P."/>
            <person name="Martinez D."/>
            <person name="Meinertzhagen I.A."/>
            <person name="Necula S."/>
            <person name="Nonaka M."/>
            <person name="Putnam N."/>
            <person name="Rash S."/>
            <person name="Saiga H."/>
            <person name="Satake M."/>
            <person name="Terry A."/>
            <person name="Yamada L."/>
            <person name="Wang H.G."/>
            <person name="Awazu S."/>
            <person name="Azumi K."/>
            <person name="Boore J."/>
            <person name="Branno M."/>
            <person name="Chin-Bow S."/>
            <person name="DeSantis R."/>
            <person name="Doyle S."/>
            <person name="Francino P."/>
            <person name="Keys D.N."/>
            <person name="Haga S."/>
            <person name="Hayashi H."/>
            <person name="Hino K."/>
            <person name="Imai K.S."/>
            <person name="Inaba K."/>
            <person name="Kano S."/>
            <person name="Kobayashi K."/>
            <person name="Kobayashi M."/>
            <person name="Lee B.I."/>
            <person name="Makabe K.W."/>
            <person name="Manohar C."/>
            <person name="Matassi G."/>
            <person name="Medina M."/>
            <person name="Mochizuki Y."/>
            <person name="Mount S."/>
            <person name="Morishita T."/>
            <person name="Miura S."/>
            <person name="Nakayama A."/>
            <person name="Nishizaka S."/>
            <person name="Nomoto H."/>
            <person name="Ohta F."/>
            <person name="Oishi K."/>
            <person name="Rigoutsos I."/>
            <person name="Sano M."/>
            <person name="Sasaki A."/>
            <person name="Sasakura Y."/>
            <person name="Shoguchi E."/>
            <person name="Shin-i T."/>
            <person name="Spagnuolo A."/>
            <person name="Stainier D."/>
            <person name="Suzuki M.M."/>
            <person name="Tassy O."/>
            <person name="Takatori N."/>
            <person name="Tokuoka M."/>
            <person name="Yagi K."/>
            <person name="Yoshizaki F."/>
            <person name="Wada S."/>
            <person name="Zhang C."/>
            <person name="Hyatt P.D."/>
            <person name="Larimer F."/>
            <person name="Detter C."/>
            <person name="Doggett N."/>
            <person name="Glavina T."/>
            <person name="Hawkins T."/>
            <person name="Richardson P."/>
            <person name="Lucas S."/>
            <person name="Kohara Y."/>
            <person name="Levine M."/>
            <person name="Satoh N."/>
            <person name="Rokhsar D.S."/>
        </authorList>
    </citation>
    <scope>NUCLEOTIDE SEQUENCE [LARGE SCALE GENOMIC DNA]</scope>
</reference>
<dbReference type="PROSITE" id="PS50088">
    <property type="entry name" value="ANK_REPEAT"/>
    <property type="match status" value="2"/>
</dbReference>
<reference evidence="7" key="4">
    <citation type="submission" date="2025-09" db="UniProtKB">
        <authorList>
            <consortium name="Ensembl"/>
        </authorList>
    </citation>
    <scope>IDENTIFICATION</scope>
</reference>
<organism evidence="7 8">
    <name type="scientific">Ciona intestinalis</name>
    <name type="common">Transparent sea squirt</name>
    <name type="synonym">Ascidia intestinalis</name>
    <dbReference type="NCBI Taxonomy" id="7719"/>
    <lineage>
        <taxon>Eukaryota</taxon>
        <taxon>Metazoa</taxon>
        <taxon>Chordata</taxon>
        <taxon>Tunicata</taxon>
        <taxon>Ascidiacea</taxon>
        <taxon>Phlebobranchia</taxon>
        <taxon>Cionidae</taxon>
        <taxon>Ciona</taxon>
    </lineage>
</organism>
<dbReference type="SMART" id="SM00248">
    <property type="entry name" value="ANK"/>
    <property type="match status" value="2"/>
</dbReference>
<dbReference type="Gene3D" id="1.20.80.10">
    <property type="match status" value="1"/>
</dbReference>
<dbReference type="PRINTS" id="PR00689">
    <property type="entry name" value="ACOABINDINGP"/>
</dbReference>
<evidence type="ECO:0000259" key="6">
    <source>
        <dbReference type="PROSITE" id="PS51228"/>
    </source>
</evidence>
<dbReference type="GeneID" id="100180079"/>
<dbReference type="Pfam" id="PF12796">
    <property type="entry name" value="Ank_2"/>
    <property type="match status" value="1"/>
</dbReference>
<dbReference type="PANTHER" id="PTHR24119:SF0">
    <property type="entry name" value="ACYL-COA-BINDING DOMAIN-CONTAINING PROTEIN 6"/>
    <property type="match status" value="1"/>
</dbReference>
<name>F6YHE2_CIOIN</name>
<dbReference type="Gene3D" id="1.25.40.20">
    <property type="entry name" value="Ankyrin repeat-containing domain"/>
    <property type="match status" value="1"/>
</dbReference>
<keyword evidence="2" id="KW-0677">Repeat</keyword>
<dbReference type="Pfam" id="PF00887">
    <property type="entry name" value="ACBP"/>
    <property type="match status" value="1"/>
</dbReference>
<keyword evidence="8" id="KW-1185">Reference proteome</keyword>
<dbReference type="InterPro" id="IPR002110">
    <property type="entry name" value="Ankyrin_rpt"/>
</dbReference>
<feature type="domain" description="ACB" evidence="6">
    <location>
        <begin position="7"/>
        <end position="96"/>
    </location>
</feature>
<proteinExistence type="predicted"/>
<dbReference type="SUPFAM" id="SSF47027">
    <property type="entry name" value="Acyl-CoA binding protein"/>
    <property type="match status" value="1"/>
</dbReference>
<dbReference type="PROSITE" id="PS51228">
    <property type="entry name" value="ACB_2"/>
    <property type="match status" value="1"/>
</dbReference>
<sequence>MDFNSVLEEQFLAAANHLQSMVANHPEKASEADLLYLYGRYKLCTEGLCQTPKPGFLSFAARKKWTAWNNLSNLSRDKAMEEYVIKIKQLDPNWSQNGRKLTPSGMGVSVSTLNHCSRDEKDIIDTEKDLFDWCKEGSLSNISKNKPLTWPKDSEDRTLLHWACDRGHKNIVEYLIREGHDINCQDSDKSTPLHYASSCDREDLVDLLLHQGADPSISDADGDTSQDCCSSSKVKELYEEYFKNRKNNCTN</sequence>
<dbReference type="InterPro" id="IPR036770">
    <property type="entry name" value="Ankyrin_rpt-contain_sf"/>
</dbReference>
<dbReference type="SUPFAM" id="SSF48403">
    <property type="entry name" value="Ankyrin repeat"/>
    <property type="match status" value="1"/>
</dbReference>
<dbReference type="GO" id="GO:0000062">
    <property type="term" value="F:fatty-acyl-CoA binding"/>
    <property type="evidence" value="ECO:0000318"/>
    <property type="project" value="GO_Central"/>
</dbReference>
<dbReference type="GeneTree" id="ENSGT00940000157458"/>
<dbReference type="AlphaFoldDB" id="F6YHE2"/>
<dbReference type="Ensembl" id="ENSCINT00000010763.3">
    <property type="protein sequence ID" value="ENSCINP00000010763.3"/>
    <property type="gene ID" value="ENSCING00000005236.3"/>
</dbReference>
<keyword evidence="3 5" id="KW-0040">ANK repeat</keyword>
<evidence type="ECO:0000256" key="3">
    <source>
        <dbReference type="ARBA" id="ARBA00023043"/>
    </source>
</evidence>
<dbReference type="KEGG" id="cin:100180079"/>
<reference evidence="7" key="3">
    <citation type="submission" date="2025-08" db="UniProtKB">
        <authorList>
            <consortium name="Ensembl"/>
        </authorList>
    </citation>
    <scope>IDENTIFICATION</scope>
</reference>